<dbReference type="RefSeq" id="XP_013259758.1">
    <property type="nucleotide sequence ID" value="XM_013404304.1"/>
</dbReference>
<accession>A0A072PD05</accession>
<evidence type="ECO:0000313" key="3">
    <source>
        <dbReference type="Proteomes" id="UP000027920"/>
    </source>
</evidence>
<name>A0A072PD05_9EURO</name>
<comment type="caution">
    <text evidence="2">The sequence shown here is derived from an EMBL/GenBank/DDBJ whole genome shotgun (WGS) entry which is preliminary data.</text>
</comment>
<dbReference type="OrthoDB" id="2687876at2759"/>
<dbReference type="VEuPathDB" id="FungiDB:A1O9_07358"/>
<organism evidence="2 3">
    <name type="scientific">Exophiala aquamarina CBS 119918</name>
    <dbReference type="NCBI Taxonomy" id="1182545"/>
    <lineage>
        <taxon>Eukaryota</taxon>
        <taxon>Fungi</taxon>
        <taxon>Dikarya</taxon>
        <taxon>Ascomycota</taxon>
        <taxon>Pezizomycotina</taxon>
        <taxon>Eurotiomycetes</taxon>
        <taxon>Chaetothyriomycetidae</taxon>
        <taxon>Chaetothyriales</taxon>
        <taxon>Herpotrichiellaceae</taxon>
        <taxon>Exophiala</taxon>
    </lineage>
</organism>
<evidence type="ECO:0000259" key="1">
    <source>
        <dbReference type="PROSITE" id="PS50181"/>
    </source>
</evidence>
<gene>
    <name evidence="2" type="ORF">A1O9_07358</name>
</gene>
<dbReference type="HOGENOM" id="CLU_517810_0_0_1"/>
<feature type="domain" description="F-box" evidence="1">
    <location>
        <begin position="60"/>
        <end position="106"/>
    </location>
</feature>
<dbReference type="AlphaFoldDB" id="A0A072PD05"/>
<evidence type="ECO:0000313" key="2">
    <source>
        <dbReference type="EMBL" id="KEF57168.1"/>
    </source>
</evidence>
<dbReference type="GeneID" id="25282272"/>
<sequence length="526" mass="61451">MASPLPRLHDPTLLKREHLRFHQRDCHYNEVLNDVSELRRRIRLDSPSTWSMPKTESVDAGIIGTLPFEGIVNVLRHTTISDLFKLRATNSRIRYIIEQWEPFKLINTHGGDAVRALLATGAGLLWTAGQLINVLFTTKCELCGQHGDILHLLKLKRCCFRCLSQERELLAVTIEYAQQFLRLSDEELEKLPKLRTILQKDFWGFPSLRGIIVDYQTALKVSGDRALNYPGKYPTPALYSYKVKRTRVRLESNHRSIQPRPRTRLHERRGHTAAMKLPSPIFAAPETDYRQHACAVRQPAMTRKRARVTDGTFKDNVTVVNGVRCEGCAYYWNYHSPLPYHFHKMYTHEQTGGPTEFTKHLQHCIYAQAHWARINNPRRPVPLQKQIEVLDGWRNSFWPRHPAPTLEQSTPWFELIPQRLENELIDHETNFRTFEQPYEWPALPLERPETDDEALMRWRIEYQGHKAAEDHRVVDDFDLYWDMLISQEAVSQSNWACGTLCNGSFALFRGPYTLLESKRARHDRKF</sequence>
<dbReference type="Proteomes" id="UP000027920">
    <property type="component" value="Unassembled WGS sequence"/>
</dbReference>
<dbReference type="STRING" id="1182545.A0A072PD05"/>
<dbReference type="EMBL" id="AMGV01000005">
    <property type="protein sequence ID" value="KEF57168.1"/>
    <property type="molecule type" value="Genomic_DNA"/>
</dbReference>
<keyword evidence="3" id="KW-1185">Reference proteome</keyword>
<dbReference type="PROSITE" id="PS50181">
    <property type="entry name" value="FBOX"/>
    <property type="match status" value="1"/>
</dbReference>
<dbReference type="InterPro" id="IPR001810">
    <property type="entry name" value="F-box_dom"/>
</dbReference>
<proteinExistence type="predicted"/>
<protein>
    <recommendedName>
        <fullName evidence="1">F-box domain-containing protein</fullName>
    </recommendedName>
</protein>
<reference evidence="2 3" key="1">
    <citation type="submission" date="2013-03" db="EMBL/GenBank/DDBJ databases">
        <title>The Genome Sequence of Exophiala aquamarina CBS 119918.</title>
        <authorList>
            <consortium name="The Broad Institute Genomics Platform"/>
            <person name="Cuomo C."/>
            <person name="de Hoog S."/>
            <person name="Gorbushina A."/>
            <person name="Walker B."/>
            <person name="Young S.K."/>
            <person name="Zeng Q."/>
            <person name="Gargeya S."/>
            <person name="Fitzgerald M."/>
            <person name="Haas B."/>
            <person name="Abouelleil A."/>
            <person name="Allen A.W."/>
            <person name="Alvarado L."/>
            <person name="Arachchi H.M."/>
            <person name="Berlin A.M."/>
            <person name="Chapman S.B."/>
            <person name="Gainer-Dewar J."/>
            <person name="Goldberg J."/>
            <person name="Griggs A."/>
            <person name="Gujja S."/>
            <person name="Hansen M."/>
            <person name="Howarth C."/>
            <person name="Imamovic A."/>
            <person name="Ireland A."/>
            <person name="Larimer J."/>
            <person name="McCowan C."/>
            <person name="Murphy C."/>
            <person name="Pearson M."/>
            <person name="Poon T.W."/>
            <person name="Priest M."/>
            <person name="Roberts A."/>
            <person name="Saif S."/>
            <person name="Shea T."/>
            <person name="Sisk P."/>
            <person name="Sykes S."/>
            <person name="Wortman J."/>
            <person name="Nusbaum C."/>
            <person name="Birren B."/>
        </authorList>
    </citation>
    <scope>NUCLEOTIDE SEQUENCE [LARGE SCALE GENOMIC DNA]</scope>
    <source>
        <strain evidence="2 3">CBS 119918</strain>
    </source>
</reference>